<sequence>MFFILAFGIDQVDCPELPEQSLQPFEAEDWLWAGMWSGEYTFLSLIEVLSGFWFISFYALPPNALPSDALSPDASVSIAYAPGFYAPAPNTYALNPDAPVSNAYVPNTYTPAPLNTYAPVASNIYTADTPVSNTYMNTYTPAPSAYIPDAYAPDCTSTGQSNYGQAPVPKPKCSRSYYALYNKLAIPLQKSVS</sequence>
<gene>
    <name evidence="1" type="ORF">CPB84DRAFT_1754799</name>
</gene>
<protein>
    <submittedName>
        <fullName evidence="1">Uncharacterized protein</fullName>
    </submittedName>
</protein>
<comment type="caution">
    <text evidence="1">The sequence shown here is derived from an EMBL/GenBank/DDBJ whole genome shotgun (WGS) entry which is preliminary data.</text>
</comment>
<reference evidence="1" key="1">
    <citation type="submission" date="2020-11" db="EMBL/GenBank/DDBJ databases">
        <authorList>
            <consortium name="DOE Joint Genome Institute"/>
            <person name="Ahrendt S."/>
            <person name="Riley R."/>
            <person name="Andreopoulos W."/>
            <person name="LaButti K."/>
            <person name="Pangilinan J."/>
            <person name="Ruiz-duenas F.J."/>
            <person name="Barrasa J.M."/>
            <person name="Sanchez-Garcia M."/>
            <person name="Camarero S."/>
            <person name="Miyauchi S."/>
            <person name="Serrano A."/>
            <person name="Linde D."/>
            <person name="Babiker R."/>
            <person name="Drula E."/>
            <person name="Ayuso-Fernandez I."/>
            <person name="Pacheco R."/>
            <person name="Padilla G."/>
            <person name="Ferreira P."/>
            <person name="Barriuso J."/>
            <person name="Kellner H."/>
            <person name="Castanera R."/>
            <person name="Alfaro M."/>
            <person name="Ramirez L."/>
            <person name="Pisabarro A.G."/>
            <person name="Kuo A."/>
            <person name="Tritt A."/>
            <person name="Lipzen A."/>
            <person name="He G."/>
            <person name="Yan M."/>
            <person name="Ng V."/>
            <person name="Cullen D."/>
            <person name="Martin F."/>
            <person name="Rosso M.-N."/>
            <person name="Henrissat B."/>
            <person name="Hibbett D."/>
            <person name="Martinez A.T."/>
            <person name="Grigoriev I.V."/>
        </authorList>
    </citation>
    <scope>NUCLEOTIDE SEQUENCE</scope>
    <source>
        <strain evidence="1">AH 44721</strain>
    </source>
</reference>
<evidence type="ECO:0000313" key="1">
    <source>
        <dbReference type="EMBL" id="KAF8869848.1"/>
    </source>
</evidence>
<proteinExistence type="predicted"/>
<name>A0A9P5N6S7_GYMJU</name>
<accession>A0A9P5N6S7</accession>
<dbReference type="EMBL" id="JADNYJ010000398">
    <property type="protein sequence ID" value="KAF8869848.1"/>
    <property type="molecule type" value="Genomic_DNA"/>
</dbReference>
<evidence type="ECO:0000313" key="2">
    <source>
        <dbReference type="Proteomes" id="UP000724874"/>
    </source>
</evidence>
<dbReference type="Proteomes" id="UP000724874">
    <property type="component" value="Unassembled WGS sequence"/>
</dbReference>
<keyword evidence="2" id="KW-1185">Reference proteome</keyword>
<dbReference type="AlphaFoldDB" id="A0A9P5N6S7"/>
<organism evidence="1 2">
    <name type="scientific">Gymnopilus junonius</name>
    <name type="common">Spectacular rustgill mushroom</name>
    <name type="synonym">Gymnopilus spectabilis subsp. junonius</name>
    <dbReference type="NCBI Taxonomy" id="109634"/>
    <lineage>
        <taxon>Eukaryota</taxon>
        <taxon>Fungi</taxon>
        <taxon>Dikarya</taxon>
        <taxon>Basidiomycota</taxon>
        <taxon>Agaricomycotina</taxon>
        <taxon>Agaricomycetes</taxon>
        <taxon>Agaricomycetidae</taxon>
        <taxon>Agaricales</taxon>
        <taxon>Agaricineae</taxon>
        <taxon>Hymenogastraceae</taxon>
        <taxon>Gymnopilus</taxon>
    </lineage>
</organism>